<keyword evidence="3" id="KW-1185">Reference proteome</keyword>
<proteinExistence type="predicted"/>
<evidence type="ECO:0000259" key="1">
    <source>
        <dbReference type="Pfam" id="PF22936"/>
    </source>
</evidence>
<dbReference type="Proteomes" id="UP000595140">
    <property type="component" value="Unassembled WGS sequence"/>
</dbReference>
<organism evidence="2 3">
    <name type="scientific">Cuscuta campestris</name>
    <dbReference type="NCBI Taxonomy" id="132261"/>
    <lineage>
        <taxon>Eukaryota</taxon>
        <taxon>Viridiplantae</taxon>
        <taxon>Streptophyta</taxon>
        <taxon>Embryophyta</taxon>
        <taxon>Tracheophyta</taxon>
        <taxon>Spermatophyta</taxon>
        <taxon>Magnoliopsida</taxon>
        <taxon>eudicotyledons</taxon>
        <taxon>Gunneridae</taxon>
        <taxon>Pentapetalae</taxon>
        <taxon>asterids</taxon>
        <taxon>lamiids</taxon>
        <taxon>Solanales</taxon>
        <taxon>Convolvulaceae</taxon>
        <taxon>Cuscuteae</taxon>
        <taxon>Cuscuta</taxon>
        <taxon>Cuscuta subgen. Grammica</taxon>
        <taxon>Cuscuta sect. Cleistogrammica</taxon>
    </lineage>
</organism>
<protein>
    <recommendedName>
        <fullName evidence="1">Retrovirus-related Pol polyprotein from transposon TNT 1-94-like beta-barrel domain-containing protein</fullName>
    </recommendedName>
</protein>
<dbReference type="OrthoDB" id="1745225at2759"/>
<dbReference type="InterPro" id="IPR054722">
    <property type="entry name" value="PolX-like_BBD"/>
</dbReference>
<sequence length="180" mass="20109">MLSLKNVLKQKLSLPTTQVYIFEHLNTDQHMSLTSSQYNQLIAMLNKETFHDAGDKSVPGFLSANMACNDHLASIASCFLSSCNKIQWIIDSGASDHITPHLTSFSTYKPINKSCFITIPNGQKASVLHIGNVILQNGIELLDVLHVPDFHYNLLSVQKLVSHYFVPLSFIQLIVLSRIL</sequence>
<reference evidence="2 3" key="1">
    <citation type="submission" date="2018-04" db="EMBL/GenBank/DDBJ databases">
        <authorList>
            <person name="Vogel A."/>
        </authorList>
    </citation>
    <scope>NUCLEOTIDE SEQUENCE [LARGE SCALE GENOMIC DNA]</scope>
</reference>
<feature type="domain" description="Retrovirus-related Pol polyprotein from transposon TNT 1-94-like beta-barrel" evidence="1">
    <location>
        <begin position="88"/>
        <end position="163"/>
    </location>
</feature>
<dbReference type="PANTHER" id="PTHR47592">
    <property type="entry name" value="PBF68 PROTEIN"/>
    <property type="match status" value="1"/>
</dbReference>
<name>A0A484NJI7_9ASTE</name>
<evidence type="ECO:0000313" key="3">
    <source>
        <dbReference type="Proteomes" id="UP000595140"/>
    </source>
</evidence>
<evidence type="ECO:0000313" key="2">
    <source>
        <dbReference type="EMBL" id="VFR01170.1"/>
    </source>
</evidence>
<dbReference type="Pfam" id="PF22936">
    <property type="entry name" value="Pol_BBD"/>
    <property type="match status" value="1"/>
</dbReference>
<accession>A0A484NJI7</accession>
<gene>
    <name evidence="2" type="ORF">CCAM_LOCUS42945</name>
</gene>
<dbReference type="EMBL" id="OOIL02006729">
    <property type="protein sequence ID" value="VFR01170.1"/>
    <property type="molecule type" value="Genomic_DNA"/>
</dbReference>
<dbReference type="PANTHER" id="PTHR47592:SF27">
    <property type="entry name" value="OS08G0421700 PROTEIN"/>
    <property type="match status" value="1"/>
</dbReference>
<dbReference type="AlphaFoldDB" id="A0A484NJI7"/>